<reference evidence="2 3" key="1">
    <citation type="submission" date="2018-09" db="EMBL/GenBank/DDBJ databases">
        <authorList>
            <person name="Postec A."/>
        </authorList>
    </citation>
    <scope>NUCLEOTIDE SEQUENCE [LARGE SCALE GENOMIC DNA]</scope>
    <source>
        <strain evidence="2">70B-A</strain>
    </source>
</reference>
<dbReference type="EMBL" id="LR130778">
    <property type="protein sequence ID" value="VDN49306.1"/>
    <property type="molecule type" value="Genomic_DNA"/>
</dbReference>
<keyword evidence="1" id="KW-1133">Transmembrane helix</keyword>
<protein>
    <submittedName>
        <fullName evidence="2">Uncharacterized protein</fullName>
    </submittedName>
</protein>
<dbReference type="KEGG" id="cbar:PATL70BA_3376"/>
<proteinExistence type="predicted"/>
<accession>A0A3P7S3A2</accession>
<keyword evidence="1" id="KW-0472">Membrane</keyword>
<sequence>MSFFTNLINYNDDKHKNTTHTYACLTIYWLFIQLFYSIIKIVAMVKGSIIIQRIALNNA</sequence>
<name>A0A3P7S3A2_9FIRM</name>
<evidence type="ECO:0000313" key="2">
    <source>
        <dbReference type="EMBL" id="VDN49306.1"/>
    </source>
</evidence>
<dbReference type="AlphaFoldDB" id="A0A3P7S3A2"/>
<keyword evidence="3" id="KW-1185">Reference proteome</keyword>
<keyword evidence="1" id="KW-0812">Transmembrane</keyword>
<organism evidence="2 3">
    <name type="scientific">Petrocella atlantisensis</name>
    <dbReference type="NCBI Taxonomy" id="2173034"/>
    <lineage>
        <taxon>Bacteria</taxon>
        <taxon>Bacillati</taxon>
        <taxon>Bacillota</taxon>
        <taxon>Clostridia</taxon>
        <taxon>Lachnospirales</taxon>
        <taxon>Vallitaleaceae</taxon>
        <taxon>Petrocella</taxon>
    </lineage>
</organism>
<gene>
    <name evidence="2" type="ORF">PATL70BA_3376</name>
</gene>
<evidence type="ECO:0000313" key="3">
    <source>
        <dbReference type="Proteomes" id="UP000279029"/>
    </source>
</evidence>
<evidence type="ECO:0000256" key="1">
    <source>
        <dbReference type="SAM" id="Phobius"/>
    </source>
</evidence>
<dbReference type="Proteomes" id="UP000279029">
    <property type="component" value="Chromosome"/>
</dbReference>
<feature type="transmembrane region" description="Helical" evidence="1">
    <location>
        <begin position="20"/>
        <end position="43"/>
    </location>
</feature>